<dbReference type="AlphaFoldDB" id="A0A327S7F2"/>
<reference evidence="1 2" key="1">
    <citation type="submission" date="2018-06" db="EMBL/GenBank/DDBJ databases">
        <title>Genomic Encyclopedia of Archaeal and Bacterial Type Strains, Phase II (KMG-II): from individual species to whole genera.</title>
        <authorList>
            <person name="Goeker M."/>
        </authorList>
    </citation>
    <scope>NUCLEOTIDE SEQUENCE [LARGE SCALE GENOMIC DNA]</scope>
    <source>
        <strain evidence="1 2">DSM 14825</strain>
    </source>
</reference>
<dbReference type="Proteomes" id="UP000249754">
    <property type="component" value="Unassembled WGS sequence"/>
</dbReference>
<dbReference type="EMBL" id="QLLR01000028">
    <property type="protein sequence ID" value="RAJ25010.1"/>
    <property type="molecule type" value="Genomic_DNA"/>
</dbReference>
<evidence type="ECO:0000313" key="1">
    <source>
        <dbReference type="EMBL" id="RAJ25010.1"/>
    </source>
</evidence>
<organism evidence="1 2">
    <name type="scientific">Pedobacter cryoconitis</name>
    <dbReference type="NCBI Taxonomy" id="188932"/>
    <lineage>
        <taxon>Bacteria</taxon>
        <taxon>Pseudomonadati</taxon>
        <taxon>Bacteroidota</taxon>
        <taxon>Sphingobacteriia</taxon>
        <taxon>Sphingobacteriales</taxon>
        <taxon>Sphingobacteriaceae</taxon>
        <taxon>Pedobacter</taxon>
    </lineage>
</organism>
<name>A0A327S7F2_9SPHI</name>
<proteinExistence type="predicted"/>
<evidence type="ECO:0000313" key="2">
    <source>
        <dbReference type="Proteomes" id="UP000249754"/>
    </source>
</evidence>
<sequence>MYVDWSEQTIDKFNIRCKSFITGNKYLRGHTCDWGEIITLGADNFVHIKLDYMSSHYHEKWITDKALEYCAAFVNKLKPTIQEFMIENNLPTRPFTFRFLIDNKPSFQFLTVENEVVYK</sequence>
<gene>
    <name evidence="1" type="ORF">LY11_04197</name>
</gene>
<accession>A0A327S7F2</accession>
<comment type="caution">
    <text evidence="1">The sequence shown here is derived from an EMBL/GenBank/DDBJ whole genome shotgun (WGS) entry which is preliminary data.</text>
</comment>
<protein>
    <submittedName>
        <fullName evidence="1">Uncharacterized protein</fullName>
    </submittedName>
</protein>